<keyword evidence="2" id="KW-0808">Transferase</keyword>
<dbReference type="Pfam" id="PF00535">
    <property type="entry name" value="Glycos_transf_2"/>
    <property type="match status" value="1"/>
</dbReference>
<dbReference type="InterPro" id="IPR029044">
    <property type="entry name" value="Nucleotide-diphossugar_trans"/>
</dbReference>
<accession>A0A3N1XLF6</accession>
<comment type="caution">
    <text evidence="2">The sequence shown here is derived from an EMBL/GenBank/DDBJ whole genome shotgun (WGS) entry which is preliminary data.</text>
</comment>
<keyword evidence="3" id="KW-1185">Reference proteome</keyword>
<dbReference type="PANTHER" id="PTHR22916:SF3">
    <property type="entry name" value="UDP-GLCNAC:BETAGAL BETA-1,3-N-ACETYLGLUCOSAMINYLTRANSFERASE-LIKE PROTEIN 1"/>
    <property type="match status" value="1"/>
</dbReference>
<proteinExistence type="predicted"/>
<evidence type="ECO:0000259" key="1">
    <source>
        <dbReference type="Pfam" id="PF00535"/>
    </source>
</evidence>
<dbReference type="RefSeq" id="WP_123609772.1">
    <property type="nucleotide sequence ID" value="NZ_RJVG01000006.1"/>
</dbReference>
<dbReference type="Proteomes" id="UP000273083">
    <property type="component" value="Unassembled WGS sequence"/>
</dbReference>
<name>A0A3N1XLF6_9FIRM</name>
<dbReference type="InterPro" id="IPR001173">
    <property type="entry name" value="Glyco_trans_2-like"/>
</dbReference>
<dbReference type="Gene3D" id="3.90.550.10">
    <property type="entry name" value="Spore Coat Polysaccharide Biosynthesis Protein SpsA, Chain A"/>
    <property type="match status" value="1"/>
</dbReference>
<dbReference type="OrthoDB" id="9802649at2"/>
<dbReference type="GO" id="GO:0016758">
    <property type="term" value="F:hexosyltransferase activity"/>
    <property type="evidence" value="ECO:0007669"/>
    <property type="project" value="UniProtKB-ARBA"/>
</dbReference>
<reference evidence="2 3" key="1">
    <citation type="submission" date="2018-11" db="EMBL/GenBank/DDBJ databases">
        <title>Genomic Encyclopedia of Type Strains, Phase IV (KMG-IV): sequencing the most valuable type-strain genomes for metagenomic binning, comparative biology and taxonomic classification.</title>
        <authorList>
            <person name="Goeker M."/>
        </authorList>
    </citation>
    <scope>NUCLEOTIDE SEQUENCE [LARGE SCALE GENOMIC DNA]</scope>
    <source>
        <strain evidence="2 3">DSM 26537</strain>
    </source>
</reference>
<dbReference type="EMBL" id="RJVG01000006">
    <property type="protein sequence ID" value="ROR27534.1"/>
    <property type="molecule type" value="Genomic_DNA"/>
</dbReference>
<dbReference type="AlphaFoldDB" id="A0A3N1XLF6"/>
<protein>
    <submittedName>
        <fullName evidence="2">Glycosyl transferase family 2</fullName>
    </submittedName>
</protein>
<dbReference type="PANTHER" id="PTHR22916">
    <property type="entry name" value="GLYCOSYLTRANSFERASE"/>
    <property type="match status" value="1"/>
</dbReference>
<organism evidence="2 3">
    <name type="scientific">Mobilisporobacter senegalensis</name>
    <dbReference type="NCBI Taxonomy" id="1329262"/>
    <lineage>
        <taxon>Bacteria</taxon>
        <taxon>Bacillati</taxon>
        <taxon>Bacillota</taxon>
        <taxon>Clostridia</taxon>
        <taxon>Lachnospirales</taxon>
        <taxon>Lachnospiraceae</taxon>
        <taxon>Mobilisporobacter</taxon>
    </lineage>
</organism>
<dbReference type="CDD" id="cd04196">
    <property type="entry name" value="GT_2_like_d"/>
    <property type="match status" value="1"/>
</dbReference>
<gene>
    <name evidence="2" type="ORF">EDD66_106232</name>
</gene>
<feature type="domain" description="Glycosyltransferase 2-like" evidence="1">
    <location>
        <begin position="6"/>
        <end position="111"/>
    </location>
</feature>
<evidence type="ECO:0000313" key="3">
    <source>
        <dbReference type="Proteomes" id="UP000273083"/>
    </source>
</evidence>
<dbReference type="SUPFAM" id="SSF53448">
    <property type="entry name" value="Nucleotide-diphospho-sugar transferases"/>
    <property type="match status" value="1"/>
</dbReference>
<sequence>MSTVGIVMATYNGEKYVREQIDSILENTYTDWKLWLCDDGSKDGTISILKEYEEKYPEKIIVYQNPKNLGVVLNFLEGAKRCDTDYVMFCDQDDIWMKDKIQRTLEFLKKAEEKEGKGYPVTVFSDVIVVDANLREIYPSFYRVSRLDTKKLDLNHLLIENKLIGCTIMMNSAIKNLLTNLPKSARVHDWWIALVTSGFGKIEYLPKATLLYRQHGNNVIGNQSFLNYVQNRIKNLQKQKQILLDTQRQAYEFFQIYKEQLSQENKKVIYDFATLYRKNWFQRRYIILTRGYLKTGLIRNLGVFLII</sequence>
<evidence type="ECO:0000313" key="2">
    <source>
        <dbReference type="EMBL" id="ROR27534.1"/>
    </source>
</evidence>